<dbReference type="PANTHER" id="PTHR24559:SF444">
    <property type="entry name" value="REVERSE TRANSCRIPTASE DOMAIN-CONTAINING PROTEIN"/>
    <property type="match status" value="1"/>
</dbReference>
<dbReference type="Gene3D" id="3.30.70.270">
    <property type="match status" value="1"/>
</dbReference>
<keyword evidence="3" id="KW-1185">Reference proteome</keyword>
<accession>A0A371FZC9</accession>
<organism evidence="2 3">
    <name type="scientific">Mucuna pruriens</name>
    <name type="common">Velvet bean</name>
    <name type="synonym">Dolichos pruriens</name>
    <dbReference type="NCBI Taxonomy" id="157652"/>
    <lineage>
        <taxon>Eukaryota</taxon>
        <taxon>Viridiplantae</taxon>
        <taxon>Streptophyta</taxon>
        <taxon>Embryophyta</taxon>
        <taxon>Tracheophyta</taxon>
        <taxon>Spermatophyta</taxon>
        <taxon>Magnoliopsida</taxon>
        <taxon>eudicotyledons</taxon>
        <taxon>Gunneridae</taxon>
        <taxon>Pentapetalae</taxon>
        <taxon>rosids</taxon>
        <taxon>fabids</taxon>
        <taxon>Fabales</taxon>
        <taxon>Fabaceae</taxon>
        <taxon>Papilionoideae</taxon>
        <taxon>50 kb inversion clade</taxon>
        <taxon>NPAAA clade</taxon>
        <taxon>indigoferoid/millettioid clade</taxon>
        <taxon>Phaseoleae</taxon>
        <taxon>Mucuna</taxon>
    </lineage>
</organism>
<dbReference type="AlphaFoldDB" id="A0A371FZC9"/>
<dbReference type="CDD" id="cd01647">
    <property type="entry name" value="RT_LTR"/>
    <property type="match status" value="1"/>
</dbReference>
<evidence type="ECO:0000313" key="2">
    <source>
        <dbReference type="EMBL" id="RDX83674.1"/>
    </source>
</evidence>
<dbReference type="InterPro" id="IPR043128">
    <property type="entry name" value="Rev_trsase/Diguanyl_cyclase"/>
</dbReference>
<reference evidence="2" key="1">
    <citation type="submission" date="2018-05" db="EMBL/GenBank/DDBJ databases">
        <title>Draft genome of Mucuna pruriens seed.</title>
        <authorList>
            <person name="Nnadi N.E."/>
            <person name="Vos R."/>
            <person name="Hasami M.H."/>
            <person name="Devisetty U.K."/>
            <person name="Aguiy J.C."/>
        </authorList>
    </citation>
    <scope>NUCLEOTIDE SEQUENCE [LARGE SCALE GENOMIC DNA]</scope>
    <source>
        <strain evidence="2">JCA_2017</strain>
    </source>
</reference>
<dbReference type="InterPro" id="IPR000477">
    <property type="entry name" value="RT_dom"/>
</dbReference>
<dbReference type="STRING" id="157652.A0A371FZC9"/>
<name>A0A371FZC9_MUCPR</name>
<dbReference type="OrthoDB" id="2919534at2759"/>
<dbReference type="InterPro" id="IPR043502">
    <property type="entry name" value="DNA/RNA_pol_sf"/>
</dbReference>
<protein>
    <submittedName>
        <fullName evidence="2">Retrovirus-related Pol polyprotein from transposon opus</fullName>
    </submittedName>
</protein>
<dbReference type="Gene3D" id="3.10.10.10">
    <property type="entry name" value="HIV Type 1 Reverse Transcriptase, subunit A, domain 1"/>
    <property type="match status" value="1"/>
</dbReference>
<dbReference type="InterPro" id="IPR053134">
    <property type="entry name" value="RNA-dir_DNA_polymerase"/>
</dbReference>
<evidence type="ECO:0000259" key="1">
    <source>
        <dbReference type="Pfam" id="PF00078"/>
    </source>
</evidence>
<feature type="non-terminal residue" evidence="2">
    <location>
        <position position="1"/>
    </location>
</feature>
<dbReference type="SUPFAM" id="SSF56672">
    <property type="entry name" value="DNA/RNA polymerases"/>
    <property type="match status" value="1"/>
</dbReference>
<dbReference type="Proteomes" id="UP000257109">
    <property type="component" value="Unassembled WGS sequence"/>
</dbReference>
<sequence>MLPHQEDPVVISTVAAEYKIDQGSFANVLYWSTFQKMEVLESRLEECASTLIGFSGEQVEIRGCIKIKTTFGMGRDAKTILIKYIVVIVRTSYNVILGQLTLNKLYAIVSIPHLCMKYPVDGRVGTIRGAEDQRSGPAKDLKEIQIGGDPCEKIKIRASLEVEMHSLDEAKTAFTTDSGNFYYKVMSFGVKNVGAIYQRLMDKIFKEHIGCEMEVIVDNMVVNSPKENRHCEALASVFVGLRKHKLKLNPEKFSFDVQAEKFLGFMLIQRRI</sequence>
<proteinExistence type="predicted"/>
<feature type="domain" description="Reverse transcriptase" evidence="1">
    <location>
        <begin position="161"/>
        <end position="266"/>
    </location>
</feature>
<dbReference type="Pfam" id="PF00078">
    <property type="entry name" value="RVT_1"/>
    <property type="match status" value="1"/>
</dbReference>
<gene>
    <name evidence="2" type="primary">pol</name>
    <name evidence="2" type="ORF">CR513_35389</name>
</gene>
<dbReference type="EMBL" id="QJKJ01007287">
    <property type="protein sequence ID" value="RDX83674.1"/>
    <property type="molecule type" value="Genomic_DNA"/>
</dbReference>
<evidence type="ECO:0000313" key="3">
    <source>
        <dbReference type="Proteomes" id="UP000257109"/>
    </source>
</evidence>
<comment type="caution">
    <text evidence="2">The sequence shown here is derived from an EMBL/GenBank/DDBJ whole genome shotgun (WGS) entry which is preliminary data.</text>
</comment>
<dbReference type="PANTHER" id="PTHR24559">
    <property type="entry name" value="TRANSPOSON TY3-I GAG-POL POLYPROTEIN"/>
    <property type="match status" value="1"/>
</dbReference>